<protein>
    <submittedName>
        <fullName evidence="7">Multidrug efflux system</fullName>
    </submittedName>
</protein>
<feature type="domain" description="Multidrug export protein EmrA/FarA alpha-helical hairpin" evidence="4">
    <location>
        <begin position="103"/>
        <end position="223"/>
    </location>
</feature>
<reference evidence="7 9" key="2">
    <citation type="submission" date="2018-06" db="EMBL/GenBank/DDBJ databases">
        <authorList>
            <consortium name="Pathogen Informatics"/>
            <person name="Doyle S."/>
        </authorList>
    </citation>
    <scope>NUCLEOTIDE SEQUENCE [LARGE SCALE GENOMIC DNA]</scope>
    <source>
        <strain evidence="7 9">NCTC12438</strain>
    </source>
</reference>
<evidence type="ECO:0000313" key="8">
    <source>
        <dbReference type="Proteomes" id="UP000054854"/>
    </source>
</evidence>
<dbReference type="GO" id="GO:0055085">
    <property type="term" value="P:transmembrane transport"/>
    <property type="evidence" value="ECO:0007669"/>
    <property type="project" value="InterPro"/>
</dbReference>
<dbReference type="EMBL" id="UGNX01000001">
    <property type="protein sequence ID" value="STX35724.1"/>
    <property type="molecule type" value="Genomic_DNA"/>
</dbReference>
<reference evidence="6 8" key="1">
    <citation type="submission" date="2015-11" db="EMBL/GenBank/DDBJ databases">
        <title>Genomic analysis of 38 Legionella species identifies large and diverse effector repertoires.</title>
        <authorList>
            <person name="Burstein D."/>
            <person name="Amaro F."/>
            <person name="Zusman T."/>
            <person name="Lifshitz Z."/>
            <person name="Cohen O."/>
            <person name="Gilbert J.A."/>
            <person name="Pupko T."/>
            <person name="Shuman H.A."/>
            <person name="Segal G."/>
        </authorList>
    </citation>
    <scope>NUCLEOTIDE SEQUENCE [LARGE SCALE GENOMIC DNA]</scope>
    <source>
        <strain evidence="6 8">CDC#72-OH-14</strain>
    </source>
</reference>
<feature type="domain" description="p-hydroxybenzoic acid efflux pump subunit AaeA-like beta-barrel" evidence="5">
    <location>
        <begin position="262"/>
        <end position="352"/>
    </location>
</feature>
<evidence type="ECO:0000256" key="1">
    <source>
        <dbReference type="ARBA" id="ARBA00004196"/>
    </source>
</evidence>
<name>A0A378IUQ1_9GAMM</name>
<dbReference type="OrthoDB" id="9811754at2"/>
<evidence type="ECO:0000256" key="3">
    <source>
        <dbReference type="SAM" id="Phobius"/>
    </source>
</evidence>
<dbReference type="Pfam" id="PF25963">
    <property type="entry name" value="Beta-barrel_AAEA"/>
    <property type="match status" value="1"/>
</dbReference>
<gene>
    <name evidence="7" type="primary">emrA_2</name>
    <name evidence="6" type="synonym">emrA_3</name>
    <name evidence="6" type="ORF">Lcin_2517</name>
    <name evidence="7" type="ORF">NCTC12438_02352</name>
</gene>
<keyword evidence="8" id="KW-1185">Reference proteome</keyword>
<dbReference type="AlphaFoldDB" id="A0A378IUQ1"/>
<evidence type="ECO:0000259" key="5">
    <source>
        <dbReference type="Pfam" id="PF25963"/>
    </source>
</evidence>
<dbReference type="Gene3D" id="1.10.287.470">
    <property type="entry name" value="Helix hairpin bin"/>
    <property type="match status" value="2"/>
</dbReference>
<proteinExistence type="predicted"/>
<keyword evidence="3" id="KW-1133">Transmembrane helix</keyword>
<sequence length="366" mass="40870">MSNCIFKYALICKDVWFKMKLTNWMQERRRFLLIGVPFILFLVILLFYLFGGRYVSTDNAYIQAAKAAISANVSGQVVKIYVHDNQKVTEGAPLFSLDDEPYKIALEKAKAELINTRLQVQALKATYKQREANTKKAQQTFSYMQQEYNRQKKLAASGISSQRQLNKATNNLENATQQLTAAQQQMANALANLGNNENISVDKHPLVQQAKAQVNRAKLNLSYTVVKAPMDGIVTKVEQIQPGDYIHAGAAVFALISNKNIWVEANLKETQITNIKPGQNAIVVIDAYRDKKISGYVVSTSPGTGATFSLLPPENATGNWVKITQRIPIRIAIKDVEKMPFLKSGLSVVVTVDTQHRRIFSANSND</sequence>
<evidence type="ECO:0000313" key="7">
    <source>
        <dbReference type="EMBL" id="STX35724.1"/>
    </source>
</evidence>
<dbReference type="STRING" id="28085.Lcin_2517"/>
<dbReference type="SUPFAM" id="SSF111369">
    <property type="entry name" value="HlyD-like secretion proteins"/>
    <property type="match status" value="2"/>
</dbReference>
<dbReference type="Pfam" id="PF25885">
    <property type="entry name" value="HH_EMRA"/>
    <property type="match status" value="1"/>
</dbReference>
<dbReference type="GO" id="GO:0030313">
    <property type="term" value="C:cell envelope"/>
    <property type="evidence" value="ECO:0007669"/>
    <property type="project" value="UniProtKB-SubCell"/>
</dbReference>
<dbReference type="Proteomes" id="UP000255316">
    <property type="component" value="Unassembled WGS sequence"/>
</dbReference>
<accession>A0A378IUQ1</accession>
<evidence type="ECO:0000256" key="2">
    <source>
        <dbReference type="SAM" id="Coils"/>
    </source>
</evidence>
<dbReference type="Gene3D" id="2.40.30.170">
    <property type="match status" value="1"/>
</dbReference>
<evidence type="ECO:0000313" key="9">
    <source>
        <dbReference type="Proteomes" id="UP000255316"/>
    </source>
</evidence>
<organism evidence="7 9">
    <name type="scientific">Legionella cincinnatiensis</name>
    <dbReference type="NCBI Taxonomy" id="28085"/>
    <lineage>
        <taxon>Bacteria</taxon>
        <taxon>Pseudomonadati</taxon>
        <taxon>Pseudomonadota</taxon>
        <taxon>Gammaproteobacteria</taxon>
        <taxon>Legionellales</taxon>
        <taxon>Legionellaceae</taxon>
        <taxon>Legionella</taxon>
    </lineage>
</organism>
<dbReference type="PANTHER" id="PTHR30386:SF19">
    <property type="entry name" value="MULTIDRUG EXPORT PROTEIN EMRA-RELATED"/>
    <property type="match status" value="1"/>
</dbReference>
<keyword evidence="2" id="KW-0175">Coiled coil</keyword>
<feature type="transmembrane region" description="Helical" evidence="3">
    <location>
        <begin position="31"/>
        <end position="50"/>
    </location>
</feature>
<keyword evidence="3" id="KW-0472">Membrane</keyword>
<keyword evidence="3" id="KW-0812">Transmembrane</keyword>
<dbReference type="InterPro" id="IPR058634">
    <property type="entry name" value="AaeA-lik-b-barrel"/>
</dbReference>
<dbReference type="Gene3D" id="2.40.50.100">
    <property type="match status" value="1"/>
</dbReference>
<comment type="subcellular location">
    <subcellularLocation>
        <location evidence="1">Cell envelope</location>
    </subcellularLocation>
</comment>
<evidence type="ECO:0000313" key="6">
    <source>
        <dbReference type="EMBL" id="KTC83145.1"/>
    </source>
</evidence>
<evidence type="ECO:0000259" key="4">
    <source>
        <dbReference type="Pfam" id="PF25885"/>
    </source>
</evidence>
<dbReference type="Proteomes" id="UP000054854">
    <property type="component" value="Unassembled WGS sequence"/>
</dbReference>
<dbReference type="PANTHER" id="PTHR30386">
    <property type="entry name" value="MEMBRANE FUSION SUBUNIT OF EMRAB-TOLC MULTIDRUG EFFLUX PUMP"/>
    <property type="match status" value="1"/>
</dbReference>
<dbReference type="InterPro" id="IPR058633">
    <property type="entry name" value="EmrA/FarA_HH"/>
</dbReference>
<dbReference type="InterPro" id="IPR050739">
    <property type="entry name" value="MFP"/>
</dbReference>
<feature type="coiled-coil region" evidence="2">
    <location>
        <begin position="165"/>
        <end position="192"/>
    </location>
</feature>
<dbReference type="EMBL" id="LNXX01000043">
    <property type="protein sequence ID" value="KTC83145.1"/>
    <property type="molecule type" value="Genomic_DNA"/>
</dbReference>